<dbReference type="SUPFAM" id="SSF49899">
    <property type="entry name" value="Concanavalin A-like lectins/glucanases"/>
    <property type="match status" value="2"/>
</dbReference>
<feature type="compositionally biased region" description="Polar residues" evidence="6">
    <location>
        <begin position="1383"/>
        <end position="1392"/>
    </location>
</feature>
<keyword evidence="7" id="KW-1133">Transmembrane helix</keyword>
<keyword evidence="1" id="KW-0732">Signal</keyword>
<dbReference type="InterPro" id="IPR051561">
    <property type="entry name" value="FRAS1_ECM"/>
</dbReference>
<dbReference type="STRING" id="1965070.A0A3S4RB53"/>
<dbReference type="SMART" id="SM00282">
    <property type="entry name" value="LamG"/>
    <property type="match status" value="2"/>
</dbReference>
<organism evidence="9 10">
    <name type="scientific">Dinothrombium tinctorium</name>
    <dbReference type="NCBI Taxonomy" id="1965070"/>
    <lineage>
        <taxon>Eukaryota</taxon>
        <taxon>Metazoa</taxon>
        <taxon>Ecdysozoa</taxon>
        <taxon>Arthropoda</taxon>
        <taxon>Chelicerata</taxon>
        <taxon>Arachnida</taxon>
        <taxon>Acari</taxon>
        <taxon>Acariformes</taxon>
        <taxon>Trombidiformes</taxon>
        <taxon>Prostigmata</taxon>
        <taxon>Anystina</taxon>
        <taxon>Parasitengona</taxon>
        <taxon>Trombidioidea</taxon>
        <taxon>Trombidiidae</taxon>
        <taxon>Dinothrombium</taxon>
    </lineage>
</organism>
<keyword evidence="7" id="KW-0472">Membrane</keyword>
<keyword evidence="2" id="KW-0677">Repeat</keyword>
<evidence type="ECO:0000256" key="7">
    <source>
        <dbReference type="SAM" id="Phobius"/>
    </source>
</evidence>
<gene>
    <name evidence="9" type="ORF">B4U79_04850</name>
</gene>
<keyword evidence="3" id="KW-0325">Glycoprotein</keyword>
<feature type="repeat" description="CSPG" evidence="5">
    <location>
        <begin position="639"/>
        <end position="737"/>
    </location>
</feature>
<comment type="caution">
    <text evidence="4">Lacks conserved residue(s) required for the propagation of feature annotation.</text>
</comment>
<accession>A0A3S4RB53</accession>
<comment type="caution">
    <text evidence="9">The sequence shown here is derived from an EMBL/GenBank/DDBJ whole genome shotgun (WGS) entry which is preliminary data.</text>
</comment>
<evidence type="ECO:0000256" key="3">
    <source>
        <dbReference type="ARBA" id="ARBA00023180"/>
    </source>
</evidence>
<keyword evidence="10" id="KW-1185">Reference proteome</keyword>
<evidence type="ECO:0000313" key="10">
    <source>
        <dbReference type="Proteomes" id="UP000285301"/>
    </source>
</evidence>
<dbReference type="InterPro" id="IPR001791">
    <property type="entry name" value="Laminin_G"/>
</dbReference>
<feature type="region of interest" description="Disordered" evidence="6">
    <location>
        <begin position="1325"/>
        <end position="1352"/>
    </location>
</feature>
<dbReference type="PROSITE" id="PS51854">
    <property type="entry name" value="CSPG"/>
    <property type="match status" value="3"/>
</dbReference>
<evidence type="ECO:0000313" key="9">
    <source>
        <dbReference type="EMBL" id="RWS13968.1"/>
    </source>
</evidence>
<dbReference type="PROSITE" id="PS50025">
    <property type="entry name" value="LAM_G_DOMAIN"/>
    <property type="match status" value="2"/>
</dbReference>
<dbReference type="EMBL" id="NCKU01000836">
    <property type="protein sequence ID" value="RWS13968.1"/>
    <property type="molecule type" value="Genomic_DNA"/>
</dbReference>
<dbReference type="GO" id="GO:0009653">
    <property type="term" value="P:anatomical structure morphogenesis"/>
    <property type="evidence" value="ECO:0007669"/>
    <property type="project" value="TreeGrafter"/>
</dbReference>
<feature type="domain" description="Laminin G" evidence="8">
    <location>
        <begin position="169"/>
        <end position="354"/>
    </location>
</feature>
<proteinExistence type="predicted"/>
<feature type="region of interest" description="Disordered" evidence="6">
    <location>
        <begin position="1383"/>
        <end position="1439"/>
    </location>
</feature>
<evidence type="ECO:0000256" key="4">
    <source>
        <dbReference type="PROSITE-ProRule" id="PRU00122"/>
    </source>
</evidence>
<evidence type="ECO:0000256" key="1">
    <source>
        <dbReference type="ARBA" id="ARBA00022729"/>
    </source>
</evidence>
<reference evidence="9 10" key="1">
    <citation type="journal article" date="2018" name="Gigascience">
        <title>Genomes of trombidid mites reveal novel predicted allergens and laterally-transferred genes associated with secondary metabolism.</title>
        <authorList>
            <person name="Dong X."/>
            <person name="Chaisiri K."/>
            <person name="Xia D."/>
            <person name="Armstrong S.D."/>
            <person name="Fang Y."/>
            <person name="Donnelly M.J."/>
            <person name="Kadowaki T."/>
            <person name="McGarry J.W."/>
            <person name="Darby A.C."/>
            <person name="Makepeace B.L."/>
        </authorList>
    </citation>
    <scope>NUCLEOTIDE SEQUENCE [LARGE SCALE GENOMIC DNA]</scope>
    <source>
        <strain evidence="9">UoL-WK</strain>
    </source>
</reference>
<name>A0A3S4RB53_9ACAR</name>
<dbReference type="InterPro" id="IPR013320">
    <property type="entry name" value="ConA-like_dom_sf"/>
</dbReference>
<dbReference type="PANTHER" id="PTHR45739:SF13">
    <property type="entry name" value="CHONDROITIN SULFATE PROTEOGLYCAN 4"/>
    <property type="match status" value="1"/>
</dbReference>
<dbReference type="OrthoDB" id="430044at2759"/>
<dbReference type="Pfam" id="PF02210">
    <property type="entry name" value="Laminin_G_2"/>
    <property type="match status" value="2"/>
</dbReference>
<feature type="transmembrane region" description="Helical" evidence="7">
    <location>
        <begin position="1297"/>
        <end position="1317"/>
    </location>
</feature>
<dbReference type="Pfam" id="PF16184">
    <property type="entry name" value="Cadherin_3"/>
    <property type="match status" value="5"/>
</dbReference>
<dbReference type="InterPro" id="IPR039005">
    <property type="entry name" value="CSPG_rpt"/>
</dbReference>
<evidence type="ECO:0000256" key="5">
    <source>
        <dbReference type="PROSITE-ProRule" id="PRU01201"/>
    </source>
</evidence>
<evidence type="ECO:0000256" key="6">
    <source>
        <dbReference type="SAM" id="MobiDB-lite"/>
    </source>
</evidence>
<evidence type="ECO:0000256" key="2">
    <source>
        <dbReference type="ARBA" id="ARBA00022737"/>
    </source>
</evidence>
<dbReference type="Proteomes" id="UP000285301">
    <property type="component" value="Unassembled WGS sequence"/>
</dbReference>
<feature type="repeat" description="CSPG" evidence="5">
    <location>
        <begin position="908"/>
        <end position="999"/>
    </location>
</feature>
<protein>
    <submittedName>
        <fullName evidence="9">Chondroitin sulfate proteoglycan 4-like protein</fullName>
    </submittedName>
</protein>
<feature type="compositionally biased region" description="Basic and acidic residues" evidence="6">
    <location>
        <begin position="1329"/>
        <end position="1340"/>
    </location>
</feature>
<dbReference type="CDD" id="cd00110">
    <property type="entry name" value="LamG"/>
    <property type="match status" value="2"/>
</dbReference>
<keyword evidence="7" id="KW-0812">Transmembrane</keyword>
<dbReference type="Gene3D" id="2.60.120.200">
    <property type="match status" value="2"/>
</dbReference>
<sequence length="1593" mass="177774">MEDARSTTKISFRLKTHRTDGMLFLAAGPIDYCLILLENGALKLRINLGSGETVLTSKSGLKLNDLVWHQVNIERTQGELSMTIDGLHTTYAEIQGNFFELNIKYGLYIGGLGDFNEIFLGNLRNFRGCIDQLQFNEIDVFAAVSKSADGVIESVTFDCSAEFDSLPSDAISFVETGAFIILPGFAASRSGASLHFAIVTSSEIAILFYSSGSPTQLADFIAVEIINGRISLSANDGNGVVVLQSDVIVNDGQWHEVELRFSPSYLEITVDGKSRNLRPSLGDKKFFDLSNDLYVGGLELNKQSIAFQQGLQSVLSEGTEISMRGCLKAIKINDDLIGVRDAEVSKGLKTGEVCMWQFPCLTDAPCVESAECYQEGFTGFRCLCASGTCMRPNYTLQSKIDNSGKQKTSDKSNTTSKIITLTTGNITVTEGQSSLILGTDLSAANSYYDSWISEYLIVEEPKYGWIRLTNSWDKAVTRFTPIDLKIGLVIYEHDGSETTRDWFTIVARSEKLREESAPATIHVSIEPINDEMPRIVNNTGLQLWESTRVTLTNSNLAAVDDDSSTSEIVYQILTQSNGYFSLANDTENAVITFTQKQIDDGAVMYTHEGQLAGGFRFKVGDGVNYDSSHIFTVNAKALNITLKVNEVLHVMPNMQQSITKDHLFAVTNDGNASRTITFEIVKEPEFGQILIENSDGSTSRVNKFTQRQLNRKLVLYEHNSSIKDGSSLQDLVVFDIKSANIQPLRNVKFHIEVAINTLIHNFVQQAVDLLKSTAIVVEEGKKALITEKQLNTSLIIKLWTTHKLTVLSDRLFIRLESNPKHGFLLFDNRNLSLIHSSVKQKSRITELPLSAFSDGSFVYQHDDSNTFNDTFTVGIYVKNGGNNVDTDGIHLMNQMIRVEVIGTNDERPTLITKEPIIEVIQGAKVLIDRNILYSEDEDRLPNLIKYRVIETPQNGYFMLEESEAPIENFTQWHILNNKVYFKSDNTRKTSHFQIEMTDGHFKPLYALATVRVKPVTLYLVNRTDVELVQGSTAIKLSSRNLGSQSNDNDAKRIIYRLVRLPVFGKLLVNDEENVRFTQRDITLGFVVYVQTNMSFSGDLMMFDITNSEENVINNVTIHVNVLPLINAPKTQYLTVGLHQKAQITTDHLDATPLAKQSKSNPRYLVRNKARFGYLRKFADKKVGKNRDKRVTTKEATEFTHEDVVKARLAFVIKSDVKLKSSSDYLTDEITFELMAANAQPAKVILKIKIVKTLPSSSSNAEPTMTSDQSTNRADEIESEMIRPNVNYLSIIITRDHFLVIALVSFVLLAVIIILILVRIVSRGSSSHSSCDKQSQKRSFEADSPPNSEFDRESMLMSGNRHVSMQDMTPSISEMETCIRVPQTSPSISTTCGSDHHSRSVTPMKPYPVPTINSHRLRPTASGDEDSSHETRAENVFPLPPPSLYFGTESASDSTTPSSQWCTFHPNTLPSTKLSPTLSNFSHEVCAHNCHHIPSTIDPSTVRMLGDGTSNVGTPLPSLRKVPWSSEDVNSSPSVTSYAERNRVEERCHNCQSPTRCHVSTPKTFYVNGSEMSRMHSLTTPTTPMLRRRQHYWV</sequence>
<feature type="repeat" description="CSPG" evidence="5">
    <location>
        <begin position="532"/>
        <end position="622"/>
    </location>
</feature>
<dbReference type="PANTHER" id="PTHR45739">
    <property type="entry name" value="MATRIX PROTEIN, PUTATIVE-RELATED"/>
    <property type="match status" value="1"/>
</dbReference>
<feature type="domain" description="Laminin G" evidence="8">
    <location>
        <begin position="1"/>
        <end position="159"/>
    </location>
</feature>
<evidence type="ECO:0000259" key="8">
    <source>
        <dbReference type="PROSITE" id="PS50025"/>
    </source>
</evidence>